<dbReference type="Proteomes" id="UP001237642">
    <property type="component" value="Unassembled WGS sequence"/>
</dbReference>
<evidence type="ECO:0000313" key="2">
    <source>
        <dbReference type="EMBL" id="KAK1380220.1"/>
    </source>
</evidence>
<keyword evidence="3" id="KW-1185">Reference proteome</keyword>
<dbReference type="AlphaFoldDB" id="A0AAD8ML29"/>
<name>A0AAD8ML29_9APIA</name>
<organism evidence="2 3">
    <name type="scientific">Heracleum sosnowskyi</name>
    <dbReference type="NCBI Taxonomy" id="360622"/>
    <lineage>
        <taxon>Eukaryota</taxon>
        <taxon>Viridiplantae</taxon>
        <taxon>Streptophyta</taxon>
        <taxon>Embryophyta</taxon>
        <taxon>Tracheophyta</taxon>
        <taxon>Spermatophyta</taxon>
        <taxon>Magnoliopsida</taxon>
        <taxon>eudicotyledons</taxon>
        <taxon>Gunneridae</taxon>
        <taxon>Pentapetalae</taxon>
        <taxon>asterids</taxon>
        <taxon>campanulids</taxon>
        <taxon>Apiales</taxon>
        <taxon>Apiaceae</taxon>
        <taxon>Apioideae</taxon>
        <taxon>apioid superclade</taxon>
        <taxon>Tordylieae</taxon>
        <taxon>Tordyliinae</taxon>
        <taxon>Heracleum</taxon>
    </lineage>
</organism>
<accession>A0AAD8ML29</accession>
<evidence type="ECO:0000313" key="3">
    <source>
        <dbReference type="Proteomes" id="UP001237642"/>
    </source>
</evidence>
<gene>
    <name evidence="2" type="ORF">POM88_026964</name>
</gene>
<protein>
    <submittedName>
        <fullName evidence="2">Uncharacterized protein</fullName>
    </submittedName>
</protein>
<dbReference type="EMBL" id="JAUIZM010000006">
    <property type="protein sequence ID" value="KAK1380220.1"/>
    <property type="molecule type" value="Genomic_DNA"/>
</dbReference>
<feature type="region of interest" description="Disordered" evidence="1">
    <location>
        <begin position="122"/>
        <end position="144"/>
    </location>
</feature>
<comment type="caution">
    <text evidence="2">The sequence shown here is derived from an EMBL/GenBank/DDBJ whole genome shotgun (WGS) entry which is preliminary data.</text>
</comment>
<reference evidence="2" key="2">
    <citation type="submission" date="2023-05" db="EMBL/GenBank/DDBJ databases">
        <authorList>
            <person name="Schelkunov M.I."/>
        </authorList>
    </citation>
    <scope>NUCLEOTIDE SEQUENCE</scope>
    <source>
        <strain evidence="2">Hsosn_3</strain>
        <tissue evidence="2">Leaf</tissue>
    </source>
</reference>
<proteinExistence type="predicted"/>
<evidence type="ECO:0000256" key="1">
    <source>
        <dbReference type="SAM" id="MobiDB-lite"/>
    </source>
</evidence>
<sequence>MANNREAIQAMEERMAMIRLEDEEEGGLIYEENAEELSDIDVRWCLVGRSDHNPNKSGDAVGNRIIQNRMPISEVNGLIDMNGDTFVHNTTGGISKNIQTRETLDLNETNGLEVLDPKRRRVEEPITSGLNTIQTNDDTDMDET</sequence>
<reference evidence="2" key="1">
    <citation type="submission" date="2023-02" db="EMBL/GenBank/DDBJ databases">
        <title>Genome of toxic invasive species Heracleum sosnowskyi carries increased number of genes despite the absence of recent whole-genome duplications.</title>
        <authorList>
            <person name="Schelkunov M."/>
            <person name="Shtratnikova V."/>
            <person name="Makarenko M."/>
            <person name="Klepikova A."/>
            <person name="Omelchenko D."/>
            <person name="Novikova G."/>
            <person name="Obukhova E."/>
            <person name="Bogdanov V."/>
            <person name="Penin A."/>
            <person name="Logacheva M."/>
        </authorList>
    </citation>
    <scope>NUCLEOTIDE SEQUENCE</scope>
    <source>
        <strain evidence="2">Hsosn_3</strain>
        <tissue evidence="2">Leaf</tissue>
    </source>
</reference>